<sequence>MKNSFPLLALRPSGVGPCRSFTFLAAIGGCRCAFRESENSSPVLPRRPPVPILWLAFRHDASISIGRICE</sequence>
<protein>
    <submittedName>
        <fullName evidence="1">Putative secreted protein</fullName>
    </submittedName>
</protein>
<reference evidence="1" key="1">
    <citation type="submission" date="2018-01" db="EMBL/GenBank/DDBJ databases">
        <title>An insight into the sialome of Amazonian anophelines.</title>
        <authorList>
            <person name="Ribeiro J.M."/>
            <person name="Scarpassa V."/>
            <person name="Calvo E."/>
        </authorList>
    </citation>
    <scope>NUCLEOTIDE SEQUENCE</scope>
    <source>
        <tissue evidence="1">Salivary glands</tissue>
    </source>
</reference>
<name>A0A2M4B7K7_9DIPT</name>
<evidence type="ECO:0000313" key="1">
    <source>
        <dbReference type="EMBL" id="MBW49016.1"/>
    </source>
</evidence>
<dbReference type="AlphaFoldDB" id="A0A2M4B7K7"/>
<dbReference type="EMBL" id="GGFK01015695">
    <property type="protein sequence ID" value="MBW49016.1"/>
    <property type="molecule type" value="Transcribed_RNA"/>
</dbReference>
<accession>A0A2M4B7K7</accession>
<organism evidence="1">
    <name type="scientific">Anopheles triannulatus</name>
    <dbReference type="NCBI Taxonomy" id="58253"/>
    <lineage>
        <taxon>Eukaryota</taxon>
        <taxon>Metazoa</taxon>
        <taxon>Ecdysozoa</taxon>
        <taxon>Arthropoda</taxon>
        <taxon>Hexapoda</taxon>
        <taxon>Insecta</taxon>
        <taxon>Pterygota</taxon>
        <taxon>Neoptera</taxon>
        <taxon>Endopterygota</taxon>
        <taxon>Diptera</taxon>
        <taxon>Nematocera</taxon>
        <taxon>Culicoidea</taxon>
        <taxon>Culicidae</taxon>
        <taxon>Anophelinae</taxon>
        <taxon>Anopheles</taxon>
    </lineage>
</organism>
<proteinExistence type="predicted"/>
<dbReference type="PROSITE" id="PS51257">
    <property type="entry name" value="PROKAR_LIPOPROTEIN"/>
    <property type="match status" value="1"/>
</dbReference>